<keyword evidence="2" id="KW-1185">Reference proteome</keyword>
<dbReference type="Ensembl" id="ENSHHUT00000032829.1">
    <property type="protein sequence ID" value="ENSHHUP00000031525.1"/>
    <property type="gene ID" value="ENSHHUG00000020028.1"/>
</dbReference>
<reference evidence="2" key="1">
    <citation type="submission" date="2018-06" db="EMBL/GenBank/DDBJ databases">
        <title>Genome assembly of Danube salmon.</title>
        <authorList>
            <person name="Macqueen D.J."/>
            <person name="Gundappa M.K."/>
        </authorList>
    </citation>
    <scope>NUCLEOTIDE SEQUENCE [LARGE SCALE GENOMIC DNA]</scope>
</reference>
<dbReference type="PANTHER" id="PTHR14392:SF2">
    <property type="entry name" value="PROTEIN NIBAN 2"/>
    <property type="match status" value="1"/>
</dbReference>
<accession>A0A4W5M2M5</accession>
<dbReference type="PANTHER" id="PTHR14392">
    <property type="entry name" value="NIBAN FAMILY MEMBER"/>
    <property type="match status" value="1"/>
</dbReference>
<reference evidence="1" key="2">
    <citation type="submission" date="2025-08" db="UniProtKB">
        <authorList>
            <consortium name="Ensembl"/>
        </authorList>
    </citation>
    <scope>IDENTIFICATION</scope>
</reference>
<evidence type="ECO:0000313" key="1">
    <source>
        <dbReference type="Ensembl" id="ENSHHUP00000031525.1"/>
    </source>
</evidence>
<dbReference type="Proteomes" id="UP000314982">
    <property type="component" value="Unassembled WGS sequence"/>
</dbReference>
<sequence>MFWRMSDQLAFETLYVASLRGKAKTYAVGECIFFLLLSSDTVLDIGQRAFLAPSLGVCWLTSATVAMGDVISTHLDEAKREMITAHTRQVTVEFGHVYKQQYAVALFNSVRFEIEGGGGPQSQLLHRKDPLEDRSIFSGVLFQYLEENKRWRNRFVFVADTYNISFYQNKVAHERSLRPKGTINCAGYKALTSMEEYLELINTSLPGERDDLVTPD</sequence>
<evidence type="ECO:0000313" key="2">
    <source>
        <dbReference type="Proteomes" id="UP000314982"/>
    </source>
</evidence>
<dbReference type="STRING" id="62062.ENSHHUP00000031525"/>
<organism evidence="1 2">
    <name type="scientific">Hucho hucho</name>
    <name type="common">huchen</name>
    <dbReference type="NCBI Taxonomy" id="62062"/>
    <lineage>
        <taxon>Eukaryota</taxon>
        <taxon>Metazoa</taxon>
        <taxon>Chordata</taxon>
        <taxon>Craniata</taxon>
        <taxon>Vertebrata</taxon>
        <taxon>Euteleostomi</taxon>
        <taxon>Actinopterygii</taxon>
        <taxon>Neopterygii</taxon>
        <taxon>Teleostei</taxon>
        <taxon>Protacanthopterygii</taxon>
        <taxon>Salmoniformes</taxon>
        <taxon>Salmonidae</taxon>
        <taxon>Salmoninae</taxon>
        <taxon>Hucho</taxon>
    </lineage>
</organism>
<proteinExistence type="predicted"/>
<name>A0A4W5M2M5_9TELE</name>
<evidence type="ECO:0008006" key="3">
    <source>
        <dbReference type="Google" id="ProtNLM"/>
    </source>
</evidence>
<reference evidence="1" key="3">
    <citation type="submission" date="2025-09" db="UniProtKB">
        <authorList>
            <consortium name="Ensembl"/>
        </authorList>
    </citation>
    <scope>IDENTIFICATION</scope>
</reference>
<dbReference type="GeneTree" id="ENSGT00940000154149"/>
<protein>
    <recommendedName>
        <fullName evidence="3">PH domain-containing protein</fullName>
    </recommendedName>
</protein>
<dbReference type="Pfam" id="PF26089">
    <property type="entry name" value="PH_Niban2"/>
    <property type="match status" value="1"/>
</dbReference>
<dbReference type="InterPro" id="IPR026088">
    <property type="entry name" value="Niban-like"/>
</dbReference>
<dbReference type="AlphaFoldDB" id="A0A4W5M2M5"/>